<evidence type="ECO:0000256" key="1">
    <source>
        <dbReference type="SAM" id="SignalP"/>
    </source>
</evidence>
<sequence length="90" mass="9854">MPPTPSPPLSHPLPQWASICLFFCFASLLACSCWRQPSWCLHASSREPSSILPCSGLQQRNQLMTLSGTLLDILGCGTSRRNCTAVVLKH</sequence>
<accession>A0A4D5RE36</accession>
<dbReference type="AlphaFoldDB" id="A0A4D5RE36"/>
<reference evidence="2" key="1">
    <citation type="submission" date="2019-04" db="EMBL/GenBank/DDBJ databases">
        <title>An insight into the mialome of Ixodes scapularis.</title>
        <authorList>
            <person name="Ribeiro J.M."/>
            <person name="Mather T.N."/>
            <person name="Karim S."/>
        </authorList>
    </citation>
    <scope>NUCLEOTIDE SEQUENCE</scope>
</reference>
<name>A0A4D5RE36_IXOSC</name>
<organism evidence="2">
    <name type="scientific">Ixodes scapularis</name>
    <name type="common">Black-legged tick</name>
    <name type="synonym">Deer tick</name>
    <dbReference type="NCBI Taxonomy" id="6945"/>
    <lineage>
        <taxon>Eukaryota</taxon>
        <taxon>Metazoa</taxon>
        <taxon>Ecdysozoa</taxon>
        <taxon>Arthropoda</taxon>
        <taxon>Chelicerata</taxon>
        <taxon>Arachnida</taxon>
        <taxon>Acari</taxon>
        <taxon>Parasitiformes</taxon>
        <taxon>Ixodida</taxon>
        <taxon>Ixodoidea</taxon>
        <taxon>Ixodidae</taxon>
        <taxon>Ixodinae</taxon>
        <taxon>Ixodes</taxon>
    </lineage>
</organism>
<proteinExistence type="predicted"/>
<protein>
    <submittedName>
        <fullName evidence="2">Putative secreted protein</fullName>
    </submittedName>
</protein>
<feature type="chain" id="PRO_5020025702" evidence="1">
    <location>
        <begin position="32"/>
        <end position="90"/>
    </location>
</feature>
<dbReference type="EMBL" id="GHJT01001472">
    <property type="protein sequence ID" value="MOY35443.1"/>
    <property type="molecule type" value="Transcribed_RNA"/>
</dbReference>
<evidence type="ECO:0000313" key="2">
    <source>
        <dbReference type="EMBL" id="MOY35443.1"/>
    </source>
</evidence>
<keyword evidence="1" id="KW-0732">Signal</keyword>
<feature type="signal peptide" evidence="1">
    <location>
        <begin position="1"/>
        <end position="31"/>
    </location>
</feature>